<dbReference type="PANTHER" id="PTHR10363">
    <property type="entry name" value="BLEOMYCIN HYDROLASE"/>
    <property type="match status" value="1"/>
</dbReference>
<dbReference type="GO" id="GO:0005737">
    <property type="term" value="C:cytoplasm"/>
    <property type="evidence" value="ECO:0007669"/>
    <property type="project" value="TreeGrafter"/>
</dbReference>
<dbReference type="PROSITE" id="PS00139">
    <property type="entry name" value="THIOL_PROTEASE_CYS"/>
    <property type="match status" value="1"/>
</dbReference>
<dbReference type="PIRSF" id="PIRSF005700">
    <property type="entry name" value="PepC"/>
    <property type="match status" value="1"/>
</dbReference>
<comment type="similarity">
    <text evidence="4">Belongs to the peptidase C1 family.</text>
</comment>
<keyword evidence="4" id="KW-0031">Aminopeptidase</keyword>
<sequence>MALPSTPLTEQDVELLRKEFDARPVNRLLQNAVTTSPITKVALDRSIVTTTDRSMSHRLDKWTATSQEKSGRCWMFAGLNLLRAGVMDNLGVKDFELSQNYPFFWDKLERCNYFLESMVQLADRPADDRTLAWLLQDVMGDGGQWNMFAAIVGKYGVVPKSVMPETESSSNSAAMNKNLRSLLRQAARDIRAAKDDAEVQETRARVMAAAYRILAIHLGTPPAKFDWQWTDDTGEFHRDGGMTPAEFRDRYVTIDVDDYVCLVDDPRPSSPRGRTFTVDRLGNVVDGAPVRYLNVPAETLRTLAAEAITSGEPVWFGCDVGQMMERDLGIWDAALYDFDGVYDTTFALDKAERLQLHETLMTHAMLLTGVDLDGGTPRKWRVENSWGDDKADKGFYTMNDSWFGEYVFEIAAPRDRLPADLQAALEAEPIVLPAWDPMGSLA</sequence>
<keyword evidence="6" id="KW-0175">Coiled coil</keyword>
<dbReference type="SUPFAM" id="SSF54001">
    <property type="entry name" value="Cysteine proteinases"/>
    <property type="match status" value="1"/>
</dbReference>
<feature type="active site" evidence="5">
    <location>
        <position position="384"/>
    </location>
</feature>
<dbReference type="InterPro" id="IPR004134">
    <property type="entry name" value="Peptidase_C1B"/>
</dbReference>
<keyword evidence="2 4" id="KW-0378">Hydrolase</keyword>
<dbReference type="GO" id="GO:0009636">
    <property type="term" value="P:response to toxic substance"/>
    <property type="evidence" value="ECO:0007669"/>
    <property type="project" value="TreeGrafter"/>
</dbReference>
<accession>A0A839N925</accession>
<organism evidence="7 8">
    <name type="scientific">Flexivirga oryzae</name>
    <dbReference type="NCBI Taxonomy" id="1794944"/>
    <lineage>
        <taxon>Bacteria</taxon>
        <taxon>Bacillati</taxon>
        <taxon>Actinomycetota</taxon>
        <taxon>Actinomycetes</taxon>
        <taxon>Micrococcales</taxon>
        <taxon>Dermacoccaceae</taxon>
        <taxon>Flexivirga</taxon>
    </lineage>
</organism>
<dbReference type="Pfam" id="PF03051">
    <property type="entry name" value="Peptidase_C1_2"/>
    <property type="match status" value="1"/>
</dbReference>
<feature type="active site" evidence="5">
    <location>
        <position position="363"/>
    </location>
</feature>
<feature type="coiled-coil region" evidence="6">
    <location>
        <begin position="176"/>
        <end position="203"/>
    </location>
</feature>
<comment type="caution">
    <text evidence="7">The sequence shown here is derived from an EMBL/GenBank/DDBJ whole genome shotgun (WGS) entry which is preliminary data.</text>
</comment>
<gene>
    <name evidence="7" type="ORF">FHU39_001689</name>
</gene>
<dbReference type="Gene3D" id="3.90.70.10">
    <property type="entry name" value="Cysteine proteinases"/>
    <property type="match status" value="1"/>
</dbReference>
<evidence type="ECO:0000256" key="5">
    <source>
        <dbReference type="PIRSR" id="PIRSR005700-1"/>
    </source>
</evidence>
<proteinExistence type="inferred from homology"/>
<evidence type="ECO:0000256" key="4">
    <source>
        <dbReference type="PIRNR" id="PIRNR005700"/>
    </source>
</evidence>
<keyword evidence="1 4" id="KW-0645">Protease</keyword>
<dbReference type="GO" id="GO:0043418">
    <property type="term" value="P:homocysteine catabolic process"/>
    <property type="evidence" value="ECO:0007669"/>
    <property type="project" value="TreeGrafter"/>
</dbReference>
<feature type="active site" evidence="5">
    <location>
        <position position="73"/>
    </location>
</feature>
<protein>
    <recommendedName>
        <fullName evidence="4">Aminopeptidase</fullName>
    </recommendedName>
</protein>
<evidence type="ECO:0000313" key="7">
    <source>
        <dbReference type="EMBL" id="MBB2891705.1"/>
    </source>
</evidence>
<keyword evidence="8" id="KW-1185">Reference proteome</keyword>
<dbReference type="Proteomes" id="UP000559182">
    <property type="component" value="Unassembled WGS sequence"/>
</dbReference>
<evidence type="ECO:0000256" key="3">
    <source>
        <dbReference type="ARBA" id="ARBA00022807"/>
    </source>
</evidence>
<dbReference type="AlphaFoldDB" id="A0A839N925"/>
<name>A0A839N925_9MICO</name>
<dbReference type="InterPro" id="IPR038765">
    <property type="entry name" value="Papain-like_cys_pep_sf"/>
</dbReference>
<keyword evidence="3 4" id="KW-0788">Thiol protease</keyword>
<reference evidence="7 8" key="1">
    <citation type="submission" date="2020-08" db="EMBL/GenBank/DDBJ databases">
        <title>Sequencing the genomes of 1000 actinobacteria strains.</title>
        <authorList>
            <person name="Klenk H.-P."/>
        </authorList>
    </citation>
    <scope>NUCLEOTIDE SEQUENCE [LARGE SCALE GENOMIC DNA]</scope>
    <source>
        <strain evidence="7 8">DSM 105369</strain>
    </source>
</reference>
<dbReference type="RefSeq" id="WP_183319938.1">
    <property type="nucleotide sequence ID" value="NZ_JACHVQ010000001.1"/>
</dbReference>
<dbReference type="PANTHER" id="PTHR10363:SF2">
    <property type="entry name" value="BLEOMYCIN HYDROLASE"/>
    <property type="match status" value="1"/>
</dbReference>
<evidence type="ECO:0000256" key="6">
    <source>
        <dbReference type="SAM" id="Coils"/>
    </source>
</evidence>
<dbReference type="InterPro" id="IPR025660">
    <property type="entry name" value="Pept_his_AS"/>
</dbReference>
<dbReference type="CDD" id="cd00585">
    <property type="entry name" value="Peptidase_C1B"/>
    <property type="match status" value="1"/>
</dbReference>
<dbReference type="EMBL" id="JACHVQ010000001">
    <property type="protein sequence ID" value="MBB2891705.1"/>
    <property type="molecule type" value="Genomic_DNA"/>
</dbReference>
<evidence type="ECO:0000313" key="8">
    <source>
        <dbReference type="Proteomes" id="UP000559182"/>
    </source>
</evidence>
<dbReference type="PROSITE" id="PS00639">
    <property type="entry name" value="THIOL_PROTEASE_HIS"/>
    <property type="match status" value="1"/>
</dbReference>
<evidence type="ECO:0000256" key="1">
    <source>
        <dbReference type="ARBA" id="ARBA00022670"/>
    </source>
</evidence>
<evidence type="ECO:0000256" key="2">
    <source>
        <dbReference type="ARBA" id="ARBA00022801"/>
    </source>
</evidence>
<dbReference type="GO" id="GO:0070005">
    <property type="term" value="F:cysteine-type aminopeptidase activity"/>
    <property type="evidence" value="ECO:0007669"/>
    <property type="project" value="InterPro"/>
</dbReference>
<dbReference type="InterPro" id="IPR000169">
    <property type="entry name" value="Pept_cys_AS"/>
</dbReference>
<dbReference type="GO" id="GO:0006508">
    <property type="term" value="P:proteolysis"/>
    <property type="evidence" value="ECO:0007669"/>
    <property type="project" value="UniProtKB-KW"/>
</dbReference>